<dbReference type="Pfam" id="PF00185">
    <property type="entry name" value="OTCace"/>
    <property type="match status" value="1"/>
</dbReference>
<sequence>MLRRFYSKWRAFSWKTNSNKEITANTPNKPSSSLIGRDLYEPQQITDAEIETLIWTAFDLKRQFSGKRKKSHLLEGYRITFLSAPTKTYSEIMTSSAVQMLGGDIVIVQKSWEKSPDIPQLGKMISTLCSDMTVVMFANVHENIKYLADGCSSPVLCLCDNMFEITRILADLMTIHEYFGHIEGLRLAYVGPIHAITNTYIAVLPRLGMSINYFCFCAHDQAQSPATLDLGMKLCTKNGTELKECCNLKEVLYKADIIATSQHDDTTNRITLESMNDAAEKWMFLHSLPRSKLEVEDEVFDHPNSRTWVSSNNKVWATMAVILKFLREYEPTMEKPNFAKKNIFVSSNFSKFKSGNIC</sequence>
<keyword evidence="7" id="KW-1185">Reference proteome</keyword>
<dbReference type="Proteomes" id="UP001233999">
    <property type="component" value="Unassembled WGS sequence"/>
</dbReference>
<evidence type="ECO:0000259" key="4">
    <source>
        <dbReference type="Pfam" id="PF00185"/>
    </source>
</evidence>
<dbReference type="GO" id="GO:0019240">
    <property type="term" value="P:citrulline biosynthetic process"/>
    <property type="evidence" value="ECO:0007669"/>
    <property type="project" value="TreeGrafter"/>
</dbReference>
<reference evidence="6" key="2">
    <citation type="submission" date="2023-05" db="EMBL/GenBank/DDBJ databases">
        <authorList>
            <person name="Fouks B."/>
        </authorList>
    </citation>
    <scope>NUCLEOTIDE SEQUENCE</scope>
    <source>
        <strain evidence="6">Stay&amp;Tobe</strain>
        <tissue evidence="6">Testes</tissue>
    </source>
</reference>
<evidence type="ECO:0000256" key="3">
    <source>
        <dbReference type="ARBA" id="ARBA00022679"/>
    </source>
</evidence>
<dbReference type="EMBL" id="JASPKZ010000043">
    <property type="protein sequence ID" value="KAJ9600878.1"/>
    <property type="molecule type" value="Genomic_DNA"/>
</dbReference>
<dbReference type="Gene3D" id="3.40.50.1370">
    <property type="entry name" value="Aspartate/ornithine carbamoyltransferase"/>
    <property type="match status" value="2"/>
</dbReference>
<feature type="domain" description="Aspartate/ornithine carbamoyltransferase Asp/Orn-binding" evidence="4">
    <location>
        <begin position="183"/>
        <end position="323"/>
    </location>
</feature>
<comment type="caution">
    <text evidence="6">The sequence shown here is derived from an EMBL/GenBank/DDBJ whole genome shotgun (WGS) entry which is preliminary data.</text>
</comment>
<dbReference type="Pfam" id="PF02729">
    <property type="entry name" value="OTCace_N"/>
    <property type="match status" value="1"/>
</dbReference>
<dbReference type="SUPFAM" id="SSF53671">
    <property type="entry name" value="Aspartate/ornithine carbamoyltransferase"/>
    <property type="match status" value="1"/>
</dbReference>
<feature type="domain" description="Aspartate/ornithine carbamoyltransferase carbamoyl-P binding" evidence="5">
    <location>
        <begin position="37"/>
        <end position="177"/>
    </location>
</feature>
<evidence type="ECO:0000256" key="2">
    <source>
        <dbReference type="ARBA" id="ARBA00013007"/>
    </source>
</evidence>
<dbReference type="InterPro" id="IPR036901">
    <property type="entry name" value="Asp/Orn_carbamoylTrfase_sf"/>
</dbReference>
<reference evidence="6" key="1">
    <citation type="journal article" date="2023" name="IScience">
        <title>Live-bearing cockroach genome reveals convergent evolutionary mechanisms linked to viviparity in insects and beyond.</title>
        <authorList>
            <person name="Fouks B."/>
            <person name="Harrison M.C."/>
            <person name="Mikhailova A.A."/>
            <person name="Marchal E."/>
            <person name="English S."/>
            <person name="Carruthers M."/>
            <person name="Jennings E.C."/>
            <person name="Chiamaka E.L."/>
            <person name="Frigard R.A."/>
            <person name="Pippel M."/>
            <person name="Attardo G.M."/>
            <person name="Benoit J.B."/>
            <person name="Bornberg-Bauer E."/>
            <person name="Tobe S.S."/>
        </authorList>
    </citation>
    <scope>NUCLEOTIDE SEQUENCE</scope>
    <source>
        <strain evidence="6">Stay&amp;Tobe</strain>
    </source>
</reference>
<dbReference type="GO" id="GO:0005739">
    <property type="term" value="C:mitochondrion"/>
    <property type="evidence" value="ECO:0007669"/>
    <property type="project" value="TreeGrafter"/>
</dbReference>
<dbReference type="InterPro" id="IPR006131">
    <property type="entry name" value="Asp_carbamoyltransf_Asp/Orn-bd"/>
</dbReference>
<organism evidence="6 7">
    <name type="scientific">Diploptera punctata</name>
    <name type="common">Pacific beetle cockroach</name>
    <dbReference type="NCBI Taxonomy" id="6984"/>
    <lineage>
        <taxon>Eukaryota</taxon>
        <taxon>Metazoa</taxon>
        <taxon>Ecdysozoa</taxon>
        <taxon>Arthropoda</taxon>
        <taxon>Hexapoda</taxon>
        <taxon>Insecta</taxon>
        <taxon>Pterygota</taxon>
        <taxon>Neoptera</taxon>
        <taxon>Polyneoptera</taxon>
        <taxon>Dictyoptera</taxon>
        <taxon>Blattodea</taxon>
        <taxon>Blaberoidea</taxon>
        <taxon>Blaberidae</taxon>
        <taxon>Diplopterinae</taxon>
        <taxon>Diploptera</taxon>
    </lineage>
</organism>
<protein>
    <recommendedName>
        <fullName evidence="2">ornithine carbamoyltransferase</fullName>
        <ecNumber evidence="2">2.1.3.3</ecNumber>
    </recommendedName>
</protein>
<dbReference type="PANTHER" id="PTHR45753">
    <property type="entry name" value="ORNITHINE CARBAMOYLTRANSFERASE, MITOCHONDRIAL"/>
    <property type="match status" value="1"/>
</dbReference>
<proteinExistence type="inferred from homology"/>
<dbReference type="GO" id="GO:0004585">
    <property type="term" value="F:ornithine carbamoyltransferase activity"/>
    <property type="evidence" value="ECO:0007669"/>
    <property type="project" value="UniProtKB-EC"/>
</dbReference>
<keyword evidence="3" id="KW-0808">Transferase</keyword>
<dbReference type="AlphaFoldDB" id="A0AAD8ANG3"/>
<dbReference type="InterPro" id="IPR006132">
    <property type="entry name" value="Asp/Orn_carbamoyltranf_P-bd"/>
</dbReference>
<gene>
    <name evidence="6" type="ORF">L9F63_000990</name>
</gene>
<dbReference type="GO" id="GO:0016597">
    <property type="term" value="F:amino acid binding"/>
    <property type="evidence" value="ECO:0007669"/>
    <property type="project" value="InterPro"/>
</dbReference>
<dbReference type="EC" id="2.1.3.3" evidence="2"/>
<accession>A0AAD8ANG3</accession>
<evidence type="ECO:0000313" key="6">
    <source>
        <dbReference type="EMBL" id="KAJ9600878.1"/>
    </source>
</evidence>
<dbReference type="PANTHER" id="PTHR45753:SF3">
    <property type="entry name" value="ORNITHINE TRANSCARBAMYLASE, MITOCHONDRIAL"/>
    <property type="match status" value="1"/>
</dbReference>
<name>A0AAD8ANG3_DIPPU</name>
<evidence type="ECO:0000256" key="1">
    <source>
        <dbReference type="ARBA" id="ARBA00007805"/>
    </source>
</evidence>
<dbReference type="GO" id="GO:0042450">
    <property type="term" value="P:L-arginine biosynthetic process via ornithine"/>
    <property type="evidence" value="ECO:0007669"/>
    <property type="project" value="TreeGrafter"/>
</dbReference>
<evidence type="ECO:0000313" key="7">
    <source>
        <dbReference type="Proteomes" id="UP001233999"/>
    </source>
</evidence>
<evidence type="ECO:0000259" key="5">
    <source>
        <dbReference type="Pfam" id="PF02729"/>
    </source>
</evidence>
<comment type="similarity">
    <text evidence="1">Belongs to the aspartate/ornithine carbamoyltransferase superfamily. OTCase family.</text>
</comment>